<name>A0A0B7IRF9_9FLAO</name>
<feature type="signal peptide" evidence="1">
    <location>
        <begin position="1"/>
        <end position="20"/>
    </location>
</feature>
<feature type="chain" id="PRO_5002130343" description="LTD domain-containing protein" evidence="1">
    <location>
        <begin position="21"/>
        <end position="859"/>
    </location>
</feature>
<sequence>MNLKRLLSVIGVFLLTLATAVSCVKDTDYELPDLKETVPTFDGKIVDFTKVIGAGTAEVTEYANNEAFQGYVVSSDEGGNFYKKIYLQNEAKTQAIAIAIDKSGLYADFPIGAKVQVRLKGLTTQINNGILETGYQIHTSSSGRKSVGNMPEVVYKKHVFNLQETLKPQTELNKDITEVKSVKNDGSLGQFITLKGVSFSKTDIGKKFHIKENDRFQGTDYTLTDAKGETVKFRTSRYAKFINETVPAGKLDITGILTKFGSNYQFLINNITDIKVVGNSDNNNGNDNNVVISQFPYNQNFEKDPTSEGWKIITTKGERKWEKKEYKGTHYMRMTAFVKDKPVTDVTTWLVTPKLNITVDNYVLKAKIADAHKNGNPLTIKYSQNYDGGNNPEAATWTAIGANEIDAIINNAGSYDNKYEEVSLALPKGDIYVAFVYTSQAKISTTIDIESVYVGESNTTPTPNPNPDEVTLKTVQEIRTLYTTSDITITDNWKMKVVITSDKTAKNINDKNAFGQDETAGIALRFNATHNFAVGDEIEVLLKDLKLSKFNNLLQISGITEDKTKKLGTKAVTAKTITLEQALSGNFESQLVTISDVQFKNKNAKYGDDKGSQWLTNCTKELTLYTAKDAVFANDKVSDKRGSITGNLSVFKNTVQLVIRTTNDLNFTANYTDCNSNNNGGGNSGGNSGTQGGVFFSEYIEGSSSNKYLEIYNGSDKEIDLSKYSIKLYTNGESNANNTMTLSSTGVEKLAVGATLVIKNSNAKLTLPNGVTAYANDVCYYNGDDALELLHENTIIDIIGKVGERPDKGWEIGGVAKATVDKTLRRKVSVKKGNTDWANAAANEWEVLNKDTVDGLGKR</sequence>
<evidence type="ECO:0000256" key="1">
    <source>
        <dbReference type="SAM" id="SignalP"/>
    </source>
</evidence>
<dbReference type="InterPro" id="IPR001322">
    <property type="entry name" value="Lamin_tail_dom"/>
</dbReference>
<dbReference type="NCBIfam" id="NF038128">
    <property type="entry name" value="choice_anch_J"/>
    <property type="match status" value="1"/>
</dbReference>
<gene>
    <name evidence="3" type="ORF">CCAN11_2480029</name>
</gene>
<dbReference type="Pfam" id="PF00932">
    <property type="entry name" value="LTD"/>
    <property type="match status" value="1"/>
</dbReference>
<proteinExistence type="predicted"/>
<dbReference type="Pfam" id="PF18942">
    <property type="entry name" value="DUF5689"/>
    <property type="match status" value="2"/>
</dbReference>
<dbReference type="AlphaFoldDB" id="A0A0B7IRF9"/>
<evidence type="ECO:0000313" key="3">
    <source>
        <dbReference type="EMBL" id="CEN52612.1"/>
    </source>
</evidence>
<organism evidence="3 4">
    <name type="scientific">Capnocytophaga canimorsus</name>
    <dbReference type="NCBI Taxonomy" id="28188"/>
    <lineage>
        <taxon>Bacteria</taxon>
        <taxon>Pseudomonadati</taxon>
        <taxon>Bacteroidota</taxon>
        <taxon>Flavobacteriia</taxon>
        <taxon>Flavobacteriales</taxon>
        <taxon>Flavobacteriaceae</taxon>
        <taxon>Capnocytophaga</taxon>
    </lineage>
</organism>
<reference evidence="4" key="1">
    <citation type="submission" date="2015-01" db="EMBL/GenBank/DDBJ databases">
        <authorList>
            <person name="MANFREDI Pablo"/>
        </authorList>
    </citation>
    <scope>NUCLEOTIDE SEQUENCE [LARGE SCALE GENOMIC DNA]</scope>
    <source>
        <strain evidence="4">Cc11</strain>
    </source>
</reference>
<feature type="domain" description="LTD" evidence="2">
    <location>
        <begin position="681"/>
        <end position="797"/>
    </location>
</feature>
<evidence type="ECO:0000259" key="2">
    <source>
        <dbReference type="PROSITE" id="PS51841"/>
    </source>
</evidence>
<evidence type="ECO:0000313" key="4">
    <source>
        <dbReference type="Proteomes" id="UP000039370"/>
    </source>
</evidence>
<dbReference type="PROSITE" id="PS51257">
    <property type="entry name" value="PROKAR_LIPOPROTEIN"/>
    <property type="match status" value="1"/>
</dbReference>
<dbReference type="InterPro" id="IPR043744">
    <property type="entry name" value="DUF5689"/>
</dbReference>
<dbReference type="PROSITE" id="PS51841">
    <property type="entry name" value="LTD"/>
    <property type="match status" value="1"/>
</dbReference>
<accession>A0A0B7IRF9</accession>
<dbReference type="Gene3D" id="2.60.120.200">
    <property type="match status" value="1"/>
</dbReference>
<keyword evidence="1" id="KW-0732">Signal</keyword>
<dbReference type="Proteomes" id="UP000039370">
    <property type="component" value="Unassembled WGS sequence"/>
</dbReference>
<dbReference type="EMBL" id="CDOK01000166">
    <property type="protein sequence ID" value="CEN52612.1"/>
    <property type="molecule type" value="Genomic_DNA"/>
</dbReference>
<protein>
    <recommendedName>
        <fullName evidence="2">LTD domain-containing protein</fullName>
    </recommendedName>
</protein>